<protein>
    <submittedName>
        <fullName evidence="1">Uncharacterized protein</fullName>
    </submittedName>
</protein>
<organism evidence="1 2">
    <name type="scientific">Aquarana catesbeiana</name>
    <name type="common">American bullfrog</name>
    <name type="synonym">Rana catesbeiana</name>
    <dbReference type="NCBI Taxonomy" id="8400"/>
    <lineage>
        <taxon>Eukaryota</taxon>
        <taxon>Metazoa</taxon>
        <taxon>Chordata</taxon>
        <taxon>Craniata</taxon>
        <taxon>Vertebrata</taxon>
        <taxon>Euteleostomi</taxon>
        <taxon>Amphibia</taxon>
        <taxon>Batrachia</taxon>
        <taxon>Anura</taxon>
        <taxon>Neobatrachia</taxon>
        <taxon>Ranoidea</taxon>
        <taxon>Ranidae</taxon>
        <taxon>Aquarana</taxon>
    </lineage>
</organism>
<proteinExistence type="predicted"/>
<evidence type="ECO:0000313" key="1">
    <source>
        <dbReference type="EMBL" id="PIO33652.1"/>
    </source>
</evidence>
<keyword evidence="2" id="KW-1185">Reference proteome</keyword>
<reference evidence="2" key="1">
    <citation type="journal article" date="2017" name="Nat. Commun.">
        <title>The North American bullfrog draft genome provides insight into hormonal regulation of long noncoding RNA.</title>
        <authorList>
            <person name="Hammond S.A."/>
            <person name="Warren R.L."/>
            <person name="Vandervalk B.P."/>
            <person name="Kucuk E."/>
            <person name="Khan H."/>
            <person name="Gibb E.A."/>
            <person name="Pandoh P."/>
            <person name="Kirk H."/>
            <person name="Zhao Y."/>
            <person name="Jones M."/>
            <person name="Mungall A.J."/>
            <person name="Coope R."/>
            <person name="Pleasance S."/>
            <person name="Moore R.A."/>
            <person name="Holt R.A."/>
            <person name="Round J.M."/>
            <person name="Ohora S."/>
            <person name="Walle B.V."/>
            <person name="Veldhoen N."/>
            <person name="Helbing C.C."/>
            <person name="Birol I."/>
        </authorList>
    </citation>
    <scope>NUCLEOTIDE SEQUENCE [LARGE SCALE GENOMIC DNA]</scope>
</reference>
<name>A0A2G9S0L1_AQUCT</name>
<accession>A0A2G9S0L1</accession>
<sequence length="70" mass="8333">MCESFSEDSKDHVYLHLVAIMPYIPTAHNKRTLILKRKKLKEQSFLPSSQETNIQANSLDKKLFFFYFHK</sequence>
<dbReference type="OrthoDB" id="9988752at2759"/>
<gene>
    <name evidence="1" type="ORF">AB205_0103360</name>
</gene>
<evidence type="ECO:0000313" key="2">
    <source>
        <dbReference type="Proteomes" id="UP000228934"/>
    </source>
</evidence>
<dbReference type="AlphaFoldDB" id="A0A2G9S0L1"/>
<dbReference type="Proteomes" id="UP000228934">
    <property type="component" value="Unassembled WGS sequence"/>
</dbReference>
<dbReference type="EMBL" id="KV929600">
    <property type="protein sequence ID" value="PIO33652.1"/>
    <property type="molecule type" value="Genomic_DNA"/>
</dbReference>